<name>A0A8G2BJC3_9PROT</name>
<sequence>MTSPLLSRSLSSRARDRVSVPDRFPTLLVAGLVGFALICMALGSAGARAAAETPQEEVYLNYQIGLQAVAKCRDVTLSHEQQQRIGERIDRLTGTAVGAGRRLFLIEEAKEIINAKGCDDPVVTSGLAAYDANLASAAQ</sequence>
<keyword evidence="2" id="KW-1185">Reference proteome</keyword>
<comment type="caution">
    <text evidence="1">The sequence shown here is derived from an EMBL/GenBank/DDBJ whole genome shotgun (WGS) entry which is preliminary data.</text>
</comment>
<proteinExistence type="predicted"/>
<dbReference type="RefSeq" id="WP_093149670.1">
    <property type="nucleotide sequence ID" value="NZ_FNBW01000004.1"/>
</dbReference>
<evidence type="ECO:0000313" key="1">
    <source>
        <dbReference type="EMBL" id="SDF58638.1"/>
    </source>
</evidence>
<dbReference type="EMBL" id="FNBW01000004">
    <property type="protein sequence ID" value="SDF58638.1"/>
    <property type="molecule type" value="Genomic_DNA"/>
</dbReference>
<reference evidence="1 2" key="1">
    <citation type="submission" date="2016-10" db="EMBL/GenBank/DDBJ databases">
        <authorList>
            <person name="Varghese N."/>
            <person name="Submissions S."/>
        </authorList>
    </citation>
    <scope>NUCLEOTIDE SEQUENCE [LARGE SCALE GENOMIC DNA]</scope>
    <source>
        <strain evidence="1 2">DSM 18839</strain>
    </source>
</reference>
<protein>
    <submittedName>
        <fullName evidence="1">Uncharacterized protein</fullName>
    </submittedName>
</protein>
<organism evidence="1 2">
    <name type="scientific">Thalassobaculum litoreum DSM 18839</name>
    <dbReference type="NCBI Taxonomy" id="1123362"/>
    <lineage>
        <taxon>Bacteria</taxon>
        <taxon>Pseudomonadati</taxon>
        <taxon>Pseudomonadota</taxon>
        <taxon>Alphaproteobacteria</taxon>
        <taxon>Rhodospirillales</taxon>
        <taxon>Thalassobaculaceae</taxon>
        <taxon>Thalassobaculum</taxon>
    </lineage>
</organism>
<gene>
    <name evidence="1" type="ORF">SAMN05660686_01768</name>
</gene>
<accession>A0A8G2BJC3</accession>
<dbReference type="AlphaFoldDB" id="A0A8G2BJC3"/>
<evidence type="ECO:0000313" key="2">
    <source>
        <dbReference type="Proteomes" id="UP000198615"/>
    </source>
</evidence>
<dbReference type="Proteomes" id="UP000198615">
    <property type="component" value="Unassembled WGS sequence"/>
</dbReference>